<dbReference type="Proteomes" id="UP001589758">
    <property type="component" value="Unassembled WGS sequence"/>
</dbReference>
<proteinExistence type="predicted"/>
<evidence type="ECO:0000313" key="2">
    <source>
        <dbReference type="EMBL" id="MFC0179214.1"/>
    </source>
</evidence>
<dbReference type="Pfam" id="PF03843">
    <property type="entry name" value="Slp"/>
    <property type="match status" value="1"/>
</dbReference>
<comment type="caution">
    <text evidence="2">The sequence shown here is derived from an EMBL/GenBank/DDBJ whole genome shotgun (WGS) entry which is preliminary data.</text>
</comment>
<evidence type="ECO:0000313" key="3">
    <source>
        <dbReference type="Proteomes" id="UP001589758"/>
    </source>
</evidence>
<protein>
    <submittedName>
        <fullName evidence="2">Slp family lipoprotein</fullName>
    </submittedName>
</protein>
<keyword evidence="1" id="KW-0732">Signal</keyword>
<dbReference type="PROSITE" id="PS51257">
    <property type="entry name" value="PROKAR_LIPOPROTEIN"/>
    <property type="match status" value="1"/>
</dbReference>
<dbReference type="RefSeq" id="WP_385876309.1">
    <property type="nucleotide sequence ID" value="NZ_JBHLXE010000037.1"/>
</dbReference>
<name>A0ABV6C8B8_9GAMM</name>
<accession>A0ABV6C8B8</accession>
<reference evidence="2 3" key="1">
    <citation type="submission" date="2024-09" db="EMBL/GenBank/DDBJ databases">
        <authorList>
            <person name="Sun Q."/>
            <person name="Mori K."/>
        </authorList>
    </citation>
    <scope>NUCLEOTIDE SEQUENCE [LARGE SCALE GENOMIC DNA]</scope>
    <source>
        <strain evidence="2 3">CCM 8545</strain>
    </source>
</reference>
<feature type="chain" id="PRO_5046672792" evidence="1">
    <location>
        <begin position="25"/>
        <end position="188"/>
    </location>
</feature>
<organism evidence="2 3">
    <name type="scientific">Thorsellia kenyensis</name>
    <dbReference type="NCBI Taxonomy" id="1549888"/>
    <lineage>
        <taxon>Bacteria</taxon>
        <taxon>Pseudomonadati</taxon>
        <taxon>Pseudomonadota</taxon>
        <taxon>Gammaproteobacteria</taxon>
        <taxon>Enterobacterales</taxon>
        <taxon>Thorselliaceae</taxon>
        <taxon>Thorsellia</taxon>
    </lineage>
</organism>
<dbReference type="PANTHER" id="PTHR37530:SF1">
    <property type="entry name" value="OUTER MEMBRANE PROTEIN SLP"/>
    <property type="match status" value="1"/>
</dbReference>
<sequence length="188" mass="21049">MLMIKKISLLSIISFCTLVLIGCAASPPLPSEDFNSIRNSLSRYEEQTIRLGGKVTSVSITNEEITMEILSIPLSYGQPLLNAQPDGRFVAVIAKNKLSSRINLIELNGSFVTVIGQVKGRSYVDNRIGYFSTFLIEVADIFFFDFKNLALSQQLIEEKNNSLEEIRAIIEVKIAELRYLRSLLPTDN</sequence>
<keyword evidence="3" id="KW-1185">Reference proteome</keyword>
<dbReference type="PANTHER" id="PTHR37530">
    <property type="entry name" value="OUTER MEMBRANE PROTEIN SLP"/>
    <property type="match status" value="1"/>
</dbReference>
<evidence type="ECO:0000256" key="1">
    <source>
        <dbReference type="SAM" id="SignalP"/>
    </source>
</evidence>
<gene>
    <name evidence="2" type="ORF">ACFFIT_03715</name>
</gene>
<dbReference type="InterPro" id="IPR004658">
    <property type="entry name" value="OMP_Slp"/>
</dbReference>
<keyword evidence="2" id="KW-0449">Lipoprotein</keyword>
<dbReference type="EMBL" id="JBHLXE010000037">
    <property type="protein sequence ID" value="MFC0179214.1"/>
    <property type="molecule type" value="Genomic_DNA"/>
</dbReference>
<feature type="signal peptide" evidence="1">
    <location>
        <begin position="1"/>
        <end position="24"/>
    </location>
</feature>